<protein>
    <submittedName>
        <fullName evidence="7">DEAD/DEAH box helicase</fullName>
    </submittedName>
</protein>
<dbReference type="PANTHER" id="PTHR47961">
    <property type="entry name" value="DNA POLYMERASE THETA, PUTATIVE (AFU_ORTHOLOGUE AFUA_1G05260)-RELATED"/>
    <property type="match status" value="1"/>
</dbReference>
<name>A0ABX1HW83_9VIBR</name>
<feature type="domain" description="Helicase ATP-binding" evidence="5">
    <location>
        <begin position="88"/>
        <end position="275"/>
    </location>
</feature>
<dbReference type="EMBL" id="SHOE01000006">
    <property type="protein sequence ID" value="NKJ67706.1"/>
    <property type="molecule type" value="Genomic_DNA"/>
</dbReference>
<evidence type="ECO:0000313" key="8">
    <source>
        <dbReference type="Proteomes" id="UP000778757"/>
    </source>
</evidence>
<evidence type="ECO:0000259" key="5">
    <source>
        <dbReference type="SMART" id="SM00487"/>
    </source>
</evidence>
<dbReference type="RefSeq" id="WP_193447483.1">
    <property type="nucleotide sequence ID" value="NZ_SHOE01000006.1"/>
</dbReference>
<keyword evidence="8" id="KW-1185">Reference proteome</keyword>
<dbReference type="InterPro" id="IPR011545">
    <property type="entry name" value="DEAD/DEAH_box_helicase_dom"/>
</dbReference>
<dbReference type="SUPFAM" id="SSF52540">
    <property type="entry name" value="P-loop containing nucleoside triphosphate hydrolases"/>
    <property type="match status" value="1"/>
</dbReference>
<reference evidence="7 8" key="1">
    <citation type="journal article" date="2019" name="Curr. Microbiol.">
        <title>Vibrio chemaguriensis sp. nov., from Sundarbans, Bay of Bengal.</title>
        <authorList>
            <person name="Ghosh A."/>
            <person name="Bhadury P."/>
        </authorList>
    </citation>
    <scope>NUCLEOTIDE SEQUENCE [LARGE SCALE GENOMIC DNA]</scope>
    <source>
        <strain evidence="7 8">Iso1</strain>
    </source>
</reference>
<dbReference type="Gene3D" id="3.40.50.300">
    <property type="entry name" value="P-loop containing nucleotide triphosphate hydrolases"/>
    <property type="match status" value="2"/>
</dbReference>
<accession>A0ABX1HW83</accession>
<evidence type="ECO:0000256" key="4">
    <source>
        <dbReference type="ARBA" id="ARBA00022840"/>
    </source>
</evidence>
<dbReference type="PANTHER" id="PTHR47961:SF4">
    <property type="entry name" value="ACTIVATING SIGNAL COINTEGRATOR 1 COMPLEX SUBUNIT 3"/>
    <property type="match status" value="1"/>
</dbReference>
<keyword evidence="3 7" id="KW-0347">Helicase</keyword>
<dbReference type="SMART" id="SM00487">
    <property type="entry name" value="DEXDc"/>
    <property type="match status" value="1"/>
</dbReference>
<dbReference type="InterPro" id="IPR001650">
    <property type="entry name" value="Helicase_C-like"/>
</dbReference>
<gene>
    <name evidence="7" type="ORF">EX191_07880</name>
</gene>
<proteinExistence type="predicted"/>
<dbReference type="GO" id="GO:0004386">
    <property type="term" value="F:helicase activity"/>
    <property type="evidence" value="ECO:0007669"/>
    <property type="project" value="UniProtKB-KW"/>
</dbReference>
<feature type="domain" description="Helicase C-terminal" evidence="6">
    <location>
        <begin position="369"/>
        <end position="453"/>
    </location>
</feature>
<organism evidence="7 8">
    <name type="scientific">Vibrio chemaguriensis</name>
    <dbReference type="NCBI Taxonomy" id="2527672"/>
    <lineage>
        <taxon>Bacteria</taxon>
        <taxon>Pseudomonadati</taxon>
        <taxon>Pseudomonadota</taxon>
        <taxon>Gammaproteobacteria</taxon>
        <taxon>Vibrionales</taxon>
        <taxon>Vibrionaceae</taxon>
        <taxon>Vibrio</taxon>
    </lineage>
</organism>
<keyword evidence="4" id="KW-0067">ATP-binding</keyword>
<dbReference type="InterPro" id="IPR014001">
    <property type="entry name" value="Helicase_ATP-bd"/>
</dbReference>
<comment type="caution">
    <text evidence="7">The sequence shown here is derived from an EMBL/GenBank/DDBJ whole genome shotgun (WGS) entry which is preliminary data.</text>
</comment>
<evidence type="ECO:0000313" key="7">
    <source>
        <dbReference type="EMBL" id="NKJ67706.1"/>
    </source>
</evidence>
<evidence type="ECO:0000256" key="1">
    <source>
        <dbReference type="ARBA" id="ARBA00022741"/>
    </source>
</evidence>
<keyword evidence="1" id="KW-0547">Nucleotide-binding</keyword>
<dbReference type="InterPro" id="IPR050474">
    <property type="entry name" value="Hel308_SKI2-like"/>
</dbReference>
<dbReference type="Pfam" id="PF00270">
    <property type="entry name" value="DEAD"/>
    <property type="match status" value="1"/>
</dbReference>
<dbReference type="InterPro" id="IPR027417">
    <property type="entry name" value="P-loop_NTPase"/>
</dbReference>
<evidence type="ECO:0000256" key="2">
    <source>
        <dbReference type="ARBA" id="ARBA00022801"/>
    </source>
</evidence>
<keyword evidence="2" id="KW-0378">Hydrolase</keyword>
<dbReference type="Proteomes" id="UP000778757">
    <property type="component" value="Unassembled WGS sequence"/>
</dbReference>
<evidence type="ECO:0000256" key="3">
    <source>
        <dbReference type="ARBA" id="ARBA00022806"/>
    </source>
</evidence>
<dbReference type="SMART" id="SM00490">
    <property type="entry name" value="HELICc"/>
    <property type="match status" value="1"/>
</dbReference>
<sequence length="759" mass="86752">MFEIKNIQNENDARRLLLDTISILHRDGPTDNKIIEKISYLKLFYPEVFFDLEEQVISTLGLFYKNPNPNNLLSFILSGVGNTHKKKYNEYLTPVQAHVRNAIESQQYVSISAPTSAGKSFSIRDYINEMQGDCVIVVPSRALIAEYIKTLRDSFKGNKSVMILSFVDYVFTDRHLRRIFVLTPERARELFHSKDKGDIKLFFFDEAQVSEEKERGVIFDVLVRRVKKAYPDAKLIFAHPFVENPSAQFKKHEISDENSFSRSYPHSTVGKVFVFGHKNNKDYYFSPYNNKGYLVKNCLQLENKFEVTAFDGTKSVLVFVSKASIYRGDFIDGFSKYIDKFEAVTDPHALKIISQVEDHLGANDTDHRSRLVDLLKKGVVIHHGSIPLDVRFLVEDFIRQGFAKICFATSTLAQGINMPFDIVWLESMRIESDSDDDRALSFKNLIGRSGRLSSEMKFDFGYVYTKSPKLAIERINNNFKLSEESLLDQDVDNVSDEKELISSIKDGTFNDELSLPQTKIERLSTDESLENIKIVLNLFYGNGFGISLFGPENQDNRIICKSALKKIYCLSLGRELYDGEDSVFDNAINIFFQIIQGRSFKEIVGIRYSYISKRGENRNVNAAFSQPANKLPDSKLTSRFSLFPIGTKAKDVSYDAIVFDTYDYLDTVISFSLSDVLIGAMSIYHKFTKDNNALKMIELLKYGTNNSVHTLLLRYGFPPDDVKILAEYVDSISEATISFKDNIHGGPEEVRELVEWYLP</sequence>
<evidence type="ECO:0000259" key="6">
    <source>
        <dbReference type="SMART" id="SM00490"/>
    </source>
</evidence>